<keyword evidence="5" id="KW-0272">Extracellular matrix</keyword>
<dbReference type="EMBL" id="JACVVK020000020">
    <property type="protein sequence ID" value="KAK7503459.1"/>
    <property type="molecule type" value="Genomic_DNA"/>
</dbReference>
<evidence type="ECO:0000256" key="7">
    <source>
        <dbReference type="ARBA" id="ARBA00023157"/>
    </source>
</evidence>
<keyword evidence="7" id="KW-1015">Disulfide bond</keyword>
<keyword evidence="4" id="KW-0964">Secreted</keyword>
<sequence length="340" mass="37506">TDDAKVTQVIHVDHVLCDRYLGVASLAGAVQDTSTCNEVPGLVLAQQEVCRKNPESILCISEGARRGILECQEQFKYERWNCTASATYKVFGPILRRGTKETAFIYAILSAGVVHSVTQACSAGNLTECSCDMSRYGEADVEGWKWGGCSDNVNYGLWFAQNFVDAPETIRHENSRNIRNLMNLHNNEVGRNAPYLNERIVVFGIADIQPSLKAHRRYPENAVILPGCFVPEATPLGVSLHWCPPCAFLTFVGELNVQRAPLTAGTMARECSSVVGVHGRHAPGRLGKTRSEESIAVTRPPRNSYRQTALLLSEYRSPALELCQLVEGDPLFGCYVSNLW</sequence>
<name>A0ABD0LV53_9CAEN</name>
<evidence type="ECO:0000256" key="8">
    <source>
        <dbReference type="RuleBase" id="RU003500"/>
    </source>
</evidence>
<evidence type="ECO:0000256" key="1">
    <source>
        <dbReference type="ARBA" id="ARBA00004498"/>
    </source>
</evidence>
<organism evidence="9 10">
    <name type="scientific">Batillaria attramentaria</name>
    <dbReference type="NCBI Taxonomy" id="370345"/>
    <lineage>
        <taxon>Eukaryota</taxon>
        <taxon>Metazoa</taxon>
        <taxon>Spiralia</taxon>
        <taxon>Lophotrochozoa</taxon>
        <taxon>Mollusca</taxon>
        <taxon>Gastropoda</taxon>
        <taxon>Caenogastropoda</taxon>
        <taxon>Sorbeoconcha</taxon>
        <taxon>Cerithioidea</taxon>
        <taxon>Batillariidae</taxon>
        <taxon>Batillaria</taxon>
    </lineage>
</organism>
<proteinExistence type="inferred from homology"/>
<protein>
    <recommendedName>
        <fullName evidence="8">Protein Wnt</fullName>
    </recommendedName>
</protein>
<feature type="non-terminal residue" evidence="9">
    <location>
        <position position="1"/>
    </location>
</feature>
<keyword evidence="10" id="KW-1185">Reference proteome</keyword>
<comment type="function">
    <text evidence="8">Ligand for members of the frizzled family of seven transmembrane receptors.</text>
</comment>
<accession>A0ABD0LV53</accession>
<comment type="subcellular location">
    <subcellularLocation>
        <location evidence="1 8">Secreted</location>
        <location evidence="1 8">Extracellular space</location>
        <location evidence="1 8">Extracellular matrix</location>
    </subcellularLocation>
</comment>
<evidence type="ECO:0000256" key="4">
    <source>
        <dbReference type="ARBA" id="ARBA00022525"/>
    </source>
</evidence>
<feature type="non-terminal residue" evidence="9">
    <location>
        <position position="340"/>
    </location>
</feature>
<evidence type="ECO:0000313" key="9">
    <source>
        <dbReference type="EMBL" id="KAK7503459.1"/>
    </source>
</evidence>
<evidence type="ECO:0000256" key="3">
    <source>
        <dbReference type="ARBA" id="ARBA00022473"/>
    </source>
</evidence>
<keyword evidence="6 8" id="KW-0879">Wnt signaling pathway</keyword>
<dbReference type="PANTHER" id="PTHR12027:SF70">
    <property type="entry name" value="PROTEIN WNT-16"/>
    <property type="match status" value="1"/>
</dbReference>
<gene>
    <name evidence="9" type="ORF">BaRGS_00005380</name>
</gene>
<dbReference type="GO" id="GO:0016055">
    <property type="term" value="P:Wnt signaling pathway"/>
    <property type="evidence" value="ECO:0007669"/>
    <property type="project" value="UniProtKB-KW"/>
</dbReference>
<dbReference type="PANTHER" id="PTHR12027">
    <property type="entry name" value="WNT RELATED"/>
    <property type="match status" value="1"/>
</dbReference>
<dbReference type="InterPro" id="IPR005817">
    <property type="entry name" value="Wnt"/>
</dbReference>
<reference evidence="9 10" key="1">
    <citation type="journal article" date="2023" name="Sci. Data">
        <title>Genome assembly of the Korean intertidal mud-creeper Batillaria attramentaria.</title>
        <authorList>
            <person name="Patra A.K."/>
            <person name="Ho P.T."/>
            <person name="Jun S."/>
            <person name="Lee S.J."/>
            <person name="Kim Y."/>
            <person name="Won Y.J."/>
        </authorList>
    </citation>
    <scope>NUCLEOTIDE SEQUENCE [LARGE SCALE GENOMIC DNA]</scope>
    <source>
        <strain evidence="9">Wonlab-2016</strain>
    </source>
</reference>
<evidence type="ECO:0000256" key="6">
    <source>
        <dbReference type="ARBA" id="ARBA00022687"/>
    </source>
</evidence>
<keyword evidence="3 8" id="KW-0217">Developmental protein</keyword>
<dbReference type="SMART" id="SM00097">
    <property type="entry name" value="WNT1"/>
    <property type="match status" value="1"/>
</dbReference>
<dbReference type="PRINTS" id="PR01349">
    <property type="entry name" value="WNTPROTEIN"/>
</dbReference>
<dbReference type="Proteomes" id="UP001519460">
    <property type="component" value="Unassembled WGS sequence"/>
</dbReference>
<evidence type="ECO:0000256" key="5">
    <source>
        <dbReference type="ARBA" id="ARBA00022530"/>
    </source>
</evidence>
<evidence type="ECO:0000256" key="2">
    <source>
        <dbReference type="ARBA" id="ARBA00005683"/>
    </source>
</evidence>
<dbReference type="Pfam" id="PF00110">
    <property type="entry name" value="wnt"/>
    <property type="match status" value="1"/>
</dbReference>
<comment type="similarity">
    <text evidence="2 8">Belongs to the Wnt family.</text>
</comment>
<dbReference type="AlphaFoldDB" id="A0ABD0LV53"/>
<comment type="caution">
    <text evidence="9">The sequence shown here is derived from an EMBL/GenBank/DDBJ whole genome shotgun (WGS) entry which is preliminary data.</text>
</comment>
<evidence type="ECO:0000313" key="10">
    <source>
        <dbReference type="Proteomes" id="UP001519460"/>
    </source>
</evidence>